<sequence length="50" mass="5125">MKFETVLLQSFFAACMLLCLAIMSAMLVMPSPRAVAAASHVPAAAVGVAS</sequence>
<dbReference type="EMBL" id="JAGJRS010000015">
    <property type="protein sequence ID" value="MBP1474124.1"/>
    <property type="molecule type" value="Genomic_DNA"/>
</dbReference>
<comment type="caution">
    <text evidence="1">The sequence shown here is derived from an EMBL/GenBank/DDBJ whole genome shotgun (WGS) entry which is preliminary data.</text>
</comment>
<dbReference type="Proteomes" id="UP000823790">
    <property type="component" value="Unassembled WGS sequence"/>
</dbReference>
<dbReference type="PROSITE" id="PS51257">
    <property type="entry name" value="PROKAR_LIPOPROTEIN"/>
    <property type="match status" value="1"/>
</dbReference>
<gene>
    <name evidence="1" type="ORF">J7I44_07420</name>
</gene>
<proteinExistence type="predicted"/>
<accession>A0ABS4DM57</accession>
<dbReference type="RefSeq" id="WP_209618316.1">
    <property type="nucleotide sequence ID" value="NZ_JAGJRS010000015.1"/>
</dbReference>
<organism evidence="1 2">
    <name type="scientific">Frateuria flava</name>
    <dbReference type="NCBI Taxonomy" id="2821489"/>
    <lineage>
        <taxon>Bacteria</taxon>
        <taxon>Pseudomonadati</taxon>
        <taxon>Pseudomonadota</taxon>
        <taxon>Gammaproteobacteria</taxon>
        <taxon>Lysobacterales</taxon>
        <taxon>Rhodanobacteraceae</taxon>
        <taxon>Frateuria</taxon>
    </lineage>
</organism>
<name>A0ABS4DM57_9GAMM</name>
<protein>
    <submittedName>
        <fullName evidence="1">Uncharacterized protein</fullName>
    </submittedName>
</protein>
<evidence type="ECO:0000313" key="1">
    <source>
        <dbReference type="EMBL" id="MBP1474124.1"/>
    </source>
</evidence>
<evidence type="ECO:0000313" key="2">
    <source>
        <dbReference type="Proteomes" id="UP000823790"/>
    </source>
</evidence>
<reference evidence="1 2" key="1">
    <citation type="submission" date="2021-04" db="EMBL/GenBank/DDBJ databases">
        <authorList>
            <person name="Huq M.A."/>
        </authorList>
    </citation>
    <scope>NUCLEOTIDE SEQUENCE [LARGE SCALE GENOMIC DNA]</scope>
    <source>
        <strain evidence="1 2">MAH-13</strain>
    </source>
</reference>
<keyword evidence="2" id="KW-1185">Reference proteome</keyword>